<dbReference type="Gene3D" id="1.20.1260.10">
    <property type="match status" value="1"/>
</dbReference>
<evidence type="ECO:0000313" key="18">
    <source>
        <dbReference type="Proteomes" id="UP000068832"/>
    </source>
</evidence>
<feature type="transmembrane region" description="Helical" evidence="5">
    <location>
        <begin position="238"/>
        <end position="260"/>
    </location>
</feature>
<gene>
    <name evidence="7" type="ORF">HA72_0522</name>
    <name evidence="8" type="ORF">MsedA_0534</name>
    <name evidence="9" type="ORF">MsedB_0534</name>
    <name evidence="10" type="ORF">MsedC_0533</name>
    <name evidence="11" type="ORF">MsedD_0534</name>
    <name evidence="12" type="ORF">MsedE_0534</name>
</gene>
<reference evidence="7 13" key="1">
    <citation type="journal article" date="2014" name="J. Bacteriol.">
        <title>Role of an Archaeal PitA Transporter in the Copper and Arsenic Resistance of Metallosphaera sedula, an Extreme Thermoacidophile.</title>
        <authorList>
            <person name="McCarthy S."/>
            <person name="Ai C."/>
            <person name="Wheaton G."/>
            <person name="Tevatia R."/>
            <person name="Eckrich V."/>
            <person name="Kelly R."/>
            <person name="Blum P."/>
        </authorList>
    </citation>
    <scope>NUCLEOTIDE SEQUENCE [LARGE SCALE GENOMIC DNA]</scope>
    <source>
        <strain evidence="7 13">CuR1</strain>
    </source>
</reference>
<dbReference type="OrthoDB" id="42847at2157"/>
<feature type="transmembrane region" description="Helical" evidence="5">
    <location>
        <begin position="266"/>
        <end position="286"/>
    </location>
</feature>
<evidence type="ECO:0000313" key="9">
    <source>
        <dbReference type="EMBL" id="AKV75887.1"/>
    </source>
</evidence>
<reference evidence="12 14" key="3">
    <citation type="submission" date="2015-07" db="EMBL/GenBank/DDBJ databases">
        <title>Physiological, transcriptional responses and genome re-sequencing of acid resistant extremely thermoacidophilic Metallosphaera sedula SARC-M1.</title>
        <authorList>
            <person name="Ai C."/>
            <person name="McCarthy S."/>
            <person name="Eckrich V."/>
            <person name="Rudrappa D."/>
            <person name="Qiu G."/>
            <person name="Blum P."/>
        </authorList>
    </citation>
    <scope>NUCLEOTIDE SEQUENCE [LARGE SCALE GENOMIC DNA]</scope>
    <source>
        <strain evidence="12 14">SARC-M1</strain>
    </source>
</reference>
<evidence type="ECO:0000313" key="10">
    <source>
        <dbReference type="EMBL" id="AKV78138.1"/>
    </source>
</evidence>
<evidence type="ECO:0000259" key="6">
    <source>
        <dbReference type="Pfam" id="PF02915"/>
    </source>
</evidence>
<evidence type="ECO:0000313" key="16">
    <source>
        <dbReference type="Proteomes" id="UP000062398"/>
    </source>
</evidence>
<dbReference type="Proteomes" id="UP000062398">
    <property type="component" value="Chromosome"/>
</dbReference>
<feature type="transmembrane region" description="Helical" evidence="5">
    <location>
        <begin position="298"/>
        <end position="318"/>
    </location>
</feature>
<dbReference type="SUPFAM" id="SSF47240">
    <property type="entry name" value="Ferritin-like"/>
    <property type="match status" value="1"/>
</dbReference>
<organism evidence="7 13">
    <name type="scientific">Metallosphaera sedula</name>
    <dbReference type="NCBI Taxonomy" id="43687"/>
    <lineage>
        <taxon>Archaea</taxon>
        <taxon>Thermoproteota</taxon>
        <taxon>Thermoprotei</taxon>
        <taxon>Sulfolobales</taxon>
        <taxon>Sulfolobaceae</taxon>
        <taxon>Metallosphaera</taxon>
    </lineage>
</organism>
<dbReference type="InterPro" id="IPR039376">
    <property type="entry name" value="Ferritin_CCC1_N"/>
</dbReference>
<evidence type="ECO:0000256" key="2">
    <source>
        <dbReference type="ARBA" id="ARBA00022692"/>
    </source>
</evidence>
<dbReference type="PANTHER" id="PTHR31851">
    <property type="entry name" value="FE(2+)/MN(2+) TRANSPORTER PCL1"/>
    <property type="match status" value="1"/>
</dbReference>
<dbReference type="Proteomes" id="UP000056255">
    <property type="component" value="Chromosome"/>
</dbReference>
<dbReference type="OMA" id="TFAVKLM"/>
<evidence type="ECO:0000313" key="15">
    <source>
        <dbReference type="Proteomes" id="UP000061362"/>
    </source>
</evidence>
<dbReference type="GeneID" id="91754972"/>
<proteinExistence type="predicted"/>
<dbReference type="EMBL" id="CP012173">
    <property type="protein sequence ID" value="AKV75887.1"/>
    <property type="molecule type" value="Genomic_DNA"/>
</dbReference>
<evidence type="ECO:0000313" key="13">
    <source>
        <dbReference type="Proteomes" id="UP000029084"/>
    </source>
</evidence>
<dbReference type="EMBL" id="CP008822">
    <property type="protein sequence ID" value="AIM26684.1"/>
    <property type="molecule type" value="Genomic_DNA"/>
</dbReference>
<keyword evidence="4 5" id="KW-0472">Membrane</keyword>
<dbReference type="Proteomes" id="UP000068832">
    <property type="component" value="Chromosome"/>
</dbReference>
<dbReference type="Proteomes" id="UP000029084">
    <property type="component" value="Chromosome"/>
</dbReference>
<dbReference type="InterPro" id="IPR012347">
    <property type="entry name" value="Ferritin-like"/>
</dbReference>
<dbReference type="CDD" id="cd01044">
    <property type="entry name" value="Ferritin_CCC1_N"/>
    <property type="match status" value="1"/>
</dbReference>
<protein>
    <submittedName>
        <fullName evidence="8">Ferritin, CCC1</fullName>
    </submittedName>
</protein>
<dbReference type="InterPro" id="IPR003251">
    <property type="entry name" value="Rr_diiron-bd_dom"/>
</dbReference>
<accession>A0A088E2M3</accession>
<comment type="subcellular location">
    <subcellularLocation>
        <location evidence="1">Endomembrane system</location>
        <topology evidence="1">Multi-pass membrane protein</topology>
    </subcellularLocation>
</comment>
<evidence type="ECO:0000256" key="1">
    <source>
        <dbReference type="ARBA" id="ARBA00004127"/>
    </source>
</evidence>
<dbReference type="GO" id="GO:0030026">
    <property type="term" value="P:intracellular manganese ion homeostasis"/>
    <property type="evidence" value="ECO:0007669"/>
    <property type="project" value="InterPro"/>
</dbReference>
<reference evidence="15 16" key="2">
    <citation type="journal article" date="2015" name="Genome Announc.">
        <title>Complete Genome Sequences of Evolved Arsenate-Resistant Metallosphaera sedula Strains.</title>
        <authorList>
            <person name="Ai C."/>
            <person name="McCarthy S."/>
            <person name="Schackwitz W."/>
            <person name="Martin J."/>
            <person name="Lipzen A."/>
            <person name="Blum P."/>
        </authorList>
    </citation>
    <scope>NUCLEOTIDE SEQUENCE [LARGE SCALE GENOMIC DNA]</scope>
    <source>
        <strain evidence="10 16">ARS120-1</strain>
        <strain evidence="11 15">ARS120-2</strain>
        <strain evidence="8 18">ARS50-1</strain>
        <strain evidence="9 17">ARS50-2</strain>
    </source>
</reference>
<dbReference type="Pfam" id="PF02915">
    <property type="entry name" value="Rubrerythrin"/>
    <property type="match status" value="1"/>
</dbReference>
<dbReference type="EMBL" id="CP012174">
    <property type="protein sequence ID" value="AKV78138.1"/>
    <property type="molecule type" value="Genomic_DNA"/>
</dbReference>
<dbReference type="GO" id="GO:0005384">
    <property type="term" value="F:manganese ion transmembrane transporter activity"/>
    <property type="evidence" value="ECO:0007669"/>
    <property type="project" value="InterPro"/>
</dbReference>
<dbReference type="RefSeq" id="WP_012020485.1">
    <property type="nucleotide sequence ID" value="NZ_AP019770.1"/>
</dbReference>
<evidence type="ECO:0000256" key="4">
    <source>
        <dbReference type="ARBA" id="ARBA00023136"/>
    </source>
</evidence>
<evidence type="ECO:0000313" key="12">
    <source>
        <dbReference type="EMBL" id="AKV82631.1"/>
    </source>
</evidence>
<evidence type="ECO:0000313" key="11">
    <source>
        <dbReference type="EMBL" id="AKV80383.1"/>
    </source>
</evidence>
<dbReference type="Proteomes" id="UP000062475">
    <property type="component" value="Chromosome"/>
</dbReference>
<evidence type="ECO:0000313" key="7">
    <source>
        <dbReference type="EMBL" id="AIM26684.1"/>
    </source>
</evidence>
<sequence>MEELVNRNYRAELFGEELYSALARDEKSEKVREVLQELSEGEGRHAKFWESIARSRGIKLRGLGFLDKLKLWILRRLRKVLGLALVLKMVEAGEENDAEKYYRFSTSQEFTDTERQGFRDIMMQEMVHEDMLIQTQVNVDTVRDTIYAISDGLIEVLASVSGLAGIFSVPLYVALGGLIVGVSGMISMSIGAYLSAKSEEDIRNNALRKARLRSLLEGEKHEEDQEVSRTGESVRTTAISYIMGAIIPILPFLLGLGGLVGLVTSYAVTGVATFIVGALIGVLSDVSPWRKGAVMTGLALGAALVTHVLGLLAHLAGFS</sequence>
<dbReference type="InterPro" id="IPR008217">
    <property type="entry name" value="Ccc1_fam"/>
</dbReference>
<dbReference type="Pfam" id="PF01988">
    <property type="entry name" value="VIT1"/>
    <property type="match status" value="2"/>
</dbReference>
<feature type="transmembrane region" description="Helical" evidence="5">
    <location>
        <begin position="171"/>
        <end position="194"/>
    </location>
</feature>
<dbReference type="GO" id="GO:0016491">
    <property type="term" value="F:oxidoreductase activity"/>
    <property type="evidence" value="ECO:0007669"/>
    <property type="project" value="InterPro"/>
</dbReference>
<name>A0A088E2M3_9CREN</name>
<dbReference type="AlphaFoldDB" id="A0A088E2M3"/>
<dbReference type="GO" id="GO:0012505">
    <property type="term" value="C:endomembrane system"/>
    <property type="evidence" value="ECO:0007669"/>
    <property type="project" value="UniProtKB-SubCell"/>
</dbReference>
<evidence type="ECO:0000313" key="17">
    <source>
        <dbReference type="Proteomes" id="UP000062475"/>
    </source>
</evidence>
<dbReference type="EMBL" id="CP012172">
    <property type="protein sequence ID" value="AKV73647.1"/>
    <property type="molecule type" value="Genomic_DNA"/>
</dbReference>
<dbReference type="EMBL" id="CP012175">
    <property type="protein sequence ID" value="AKV80383.1"/>
    <property type="molecule type" value="Genomic_DNA"/>
</dbReference>
<dbReference type="PATRIC" id="fig|43687.5.peg.537"/>
<keyword evidence="3 5" id="KW-1133">Transmembrane helix</keyword>
<evidence type="ECO:0000313" key="8">
    <source>
        <dbReference type="EMBL" id="AKV73647.1"/>
    </source>
</evidence>
<evidence type="ECO:0000256" key="5">
    <source>
        <dbReference type="SAM" id="Phobius"/>
    </source>
</evidence>
<dbReference type="Proteomes" id="UP000061362">
    <property type="component" value="Chromosome"/>
</dbReference>
<dbReference type="GO" id="GO:0046872">
    <property type="term" value="F:metal ion binding"/>
    <property type="evidence" value="ECO:0007669"/>
    <property type="project" value="InterPro"/>
</dbReference>
<dbReference type="InterPro" id="IPR009078">
    <property type="entry name" value="Ferritin-like_SF"/>
</dbReference>
<feature type="domain" description="Rubrerythrin diiron-binding" evidence="6">
    <location>
        <begin position="3"/>
        <end position="132"/>
    </location>
</feature>
<evidence type="ECO:0000256" key="3">
    <source>
        <dbReference type="ARBA" id="ARBA00022989"/>
    </source>
</evidence>
<keyword evidence="2 5" id="KW-0812">Transmembrane</keyword>
<evidence type="ECO:0000313" key="14">
    <source>
        <dbReference type="Proteomes" id="UP000056255"/>
    </source>
</evidence>
<dbReference type="EMBL" id="CP012176">
    <property type="protein sequence ID" value="AKV82631.1"/>
    <property type="molecule type" value="Genomic_DNA"/>
</dbReference>